<comment type="caution">
    <text evidence="1">The sequence shown here is derived from an EMBL/GenBank/DDBJ whole genome shotgun (WGS) entry which is preliminary data.</text>
</comment>
<evidence type="ECO:0000313" key="1">
    <source>
        <dbReference type="EMBL" id="RED17028.1"/>
    </source>
</evidence>
<accession>A0A3D9FH98</accession>
<gene>
    <name evidence="1" type="ORF">DFR46_2062</name>
</gene>
<sequence>MGPGLFVLAILGCGDSAAMCQQVARDDTVYRSEAACLAGSEEVLVRESSRPYPLLMAECRPYSAQSASFWGNGEG</sequence>
<proteinExistence type="predicted"/>
<dbReference type="RefSeq" id="WP_162843463.1">
    <property type="nucleotide sequence ID" value="NZ_QRDP01000004.1"/>
</dbReference>
<protein>
    <submittedName>
        <fullName evidence="1">Uncharacterized protein</fullName>
    </submittedName>
</protein>
<evidence type="ECO:0000313" key="2">
    <source>
        <dbReference type="Proteomes" id="UP000256310"/>
    </source>
</evidence>
<dbReference type="Proteomes" id="UP000256310">
    <property type="component" value="Unassembled WGS sequence"/>
</dbReference>
<keyword evidence="2" id="KW-1185">Reference proteome</keyword>
<name>A0A3D9FH98_9SPHN</name>
<reference evidence="1 2" key="1">
    <citation type="submission" date="2018-07" db="EMBL/GenBank/DDBJ databases">
        <title>Genomic Encyclopedia of Type Strains, Phase IV (KMG-IV): sequencing the most valuable type-strain genomes for metagenomic binning, comparative biology and taxonomic classification.</title>
        <authorList>
            <person name="Goeker M."/>
        </authorList>
    </citation>
    <scope>NUCLEOTIDE SEQUENCE [LARGE SCALE GENOMIC DNA]</scope>
    <source>
        <strain evidence="1 2">DSM 26725</strain>
    </source>
</reference>
<dbReference type="AlphaFoldDB" id="A0A3D9FH98"/>
<dbReference type="EMBL" id="QRDP01000004">
    <property type="protein sequence ID" value="RED17028.1"/>
    <property type="molecule type" value="Genomic_DNA"/>
</dbReference>
<organism evidence="1 2">
    <name type="scientific">Parasphingopyxis lamellibrachiae</name>
    <dbReference type="NCBI Taxonomy" id="680125"/>
    <lineage>
        <taxon>Bacteria</taxon>
        <taxon>Pseudomonadati</taxon>
        <taxon>Pseudomonadota</taxon>
        <taxon>Alphaproteobacteria</taxon>
        <taxon>Sphingomonadales</taxon>
        <taxon>Sphingomonadaceae</taxon>
        <taxon>Parasphingopyxis</taxon>
    </lineage>
</organism>